<comment type="cofactor">
    <cofactor evidence="1 8">
        <name>heme</name>
        <dbReference type="ChEBI" id="CHEBI:30413"/>
    </cofactor>
</comment>
<keyword evidence="12" id="KW-1185">Reference proteome</keyword>
<dbReference type="PROSITE" id="PS00086">
    <property type="entry name" value="CYTOCHROME_P450"/>
    <property type="match status" value="1"/>
</dbReference>
<dbReference type="AlphaFoldDB" id="A0A6A6CT12"/>
<evidence type="ECO:0000256" key="6">
    <source>
        <dbReference type="ARBA" id="ARBA00023004"/>
    </source>
</evidence>
<keyword evidence="5 9" id="KW-0560">Oxidoreductase</keyword>
<dbReference type="OrthoDB" id="1470350at2759"/>
<accession>A0A6A6CT12</accession>
<evidence type="ECO:0000256" key="2">
    <source>
        <dbReference type="ARBA" id="ARBA00010617"/>
    </source>
</evidence>
<proteinExistence type="inferred from homology"/>
<dbReference type="PRINTS" id="PR01239">
    <property type="entry name" value="EP450IICYP52"/>
</dbReference>
<keyword evidence="10" id="KW-0812">Transmembrane</keyword>
<keyword evidence="4 8" id="KW-0479">Metal-binding</keyword>
<dbReference type="InterPro" id="IPR002402">
    <property type="entry name" value="Cyt_P450_E_grp-II"/>
</dbReference>
<evidence type="ECO:0000313" key="12">
    <source>
        <dbReference type="Proteomes" id="UP000799537"/>
    </source>
</evidence>
<dbReference type="CDD" id="cd11063">
    <property type="entry name" value="CYP52"/>
    <property type="match status" value="1"/>
</dbReference>
<evidence type="ECO:0000256" key="5">
    <source>
        <dbReference type="ARBA" id="ARBA00023002"/>
    </source>
</evidence>
<dbReference type="Gene3D" id="1.10.630.10">
    <property type="entry name" value="Cytochrome P450"/>
    <property type="match status" value="1"/>
</dbReference>
<dbReference type="PANTHER" id="PTHR24287">
    <property type="entry name" value="P450, PUTATIVE (EUROFUNG)-RELATED"/>
    <property type="match status" value="1"/>
</dbReference>
<dbReference type="InterPro" id="IPR002974">
    <property type="entry name" value="Cyt_P450_E_CYP52_ascomycetes"/>
</dbReference>
<dbReference type="PRINTS" id="PR00464">
    <property type="entry name" value="EP450II"/>
</dbReference>
<dbReference type="PANTHER" id="PTHR24287:SF17">
    <property type="entry name" value="P450, PUTATIVE (EUROFUNG)-RELATED"/>
    <property type="match status" value="1"/>
</dbReference>
<evidence type="ECO:0000256" key="7">
    <source>
        <dbReference type="ARBA" id="ARBA00023033"/>
    </source>
</evidence>
<comment type="similarity">
    <text evidence="2 9">Belongs to the cytochrome P450 family.</text>
</comment>
<name>A0A6A6CT12_ZASCE</name>
<dbReference type="Pfam" id="PF00067">
    <property type="entry name" value="p450"/>
    <property type="match status" value="1"/>
</dbReference>
<keyword evidence="6 8" id="KW-0408">Iron</keyword>
<evidence type="ECO:0000256" key="4">
    <source>
        <dbReference type="ARBA" id="ARBA00022723"/>
    </source>
</evidence>
<keyword evidence="3 8" id="KW-0349">Heme</keyword>
<keyword evidence="10" id="KW-0472">Membrane</keyword>
<evidence type="ECO:0000256" key="10">
    <source>
        <dbReference type="SAM" id="Phobius"/>
    </source>
</evidence>
<dbReference type="GO" id="GO:0020037">
    <property type="term" value="F:heme binding"/>
    <property type="evidence" value="ECO:0007669"/>
    <property type="project" value="InterPro"/>
</dbReference>
<sequence length="515" mass="58222">MDLSKLPATAKVGLGLAAFYLLYRLVASITLWNKRRAMKREKGVMAVPWYQALDPFFGIDVVRGNIKNIREHKMLEKSHERFDIMGVNTFQINILGRHFHVTREPENLKVIQAVDFKKWNLGRRRKTDFAPLLGSGIFTTDGAEWQHSRDMLRPNFVRSQVGDLATFENHIGHLIQAIQPNATVDLSVLFFRLTIDSATEFLFGESTGSLTSSSGEGGFAAAFTASQDFIANATRWGSVAKLVTPGYDKFAKDNKLVHDFVDYFVDKGLAKRSQLLEKSNTERYVFIDELVRQTTDRKRIRDELLNILLAGRDTTASLLTNVWFMLSKNPPIWTKLQADVTRLNGAKPTFEQLKDLKYLKAILNESLRLHPVVPLNSREATEDTTLPVGGGPDGRAPIFIKQGELVSWNVYSMHRRKDFYGPDAEEFRPERWLDDPETGKKGLRPGWEYLPFNGGARICLGQQFALTEASYATVRLCQAFSGIESRDPESQWVEFLTLTSVSLNGAKVALTPREV</sequence>
<keyword evidence="7 9" id="KW-0503">Monooxygenase</keyword>
<gene>
    <name evidence="11" type="ORF">M409DRAFT_64540</name>
</gene>
<evidence type="ECO:0000313" key="11">
    <source>
        <dbReference type="EMBL" id="KAF2170205.1"/>
    </source>
</evidence>
<feature type="binding site" description="axial binding residue" evidence="8">
    <location>
        <position position="459"/>
    </location>
    <ligand>
        <name>heme</name>
        <dbReference type="ChEBI" id="CHEBI:30413"/>
    </ligand>
    <ligandPart>
        <name>Fe</name>
        <dbReference type="ChEBI" id="CHEBI:18248"/>
    </ligandPart>
</feature>
<evidence type="ECO:0008006" key="13">
    <source>
        <dbReference type="Google" id="ProtNLM"/>
    </source>
</evidence>
<evidence type="ECO:0000256" key="3">
    <source>
        <dbReference type="ARBA" id="ARBA00022617"/>
    </source>
</evidence>
<dbReference type="InterPro" id="IPR036396">
    <property type="entry name" value="Cyt_P450_sf"/>
</dbReference>
<protein>
    <recommendedName>
        <fullName evidence="13">Cytochrome P450</fullName>
    </recommendedName>
</protein>
<reference evidence="11" key="1">
    <citation type="journal article" date="2020" name="Stud. Mycol.">
        <title>101 Dothideomycetes genomes: a test case for predicting lifestyles and emergence of pathogens.</title>
        <authorList>
            <person name="Haridas S."/>
            <person name="Albert R."/>
            <person name="Binder M."/>
            <person name="Bloem J."/>
            <person name="Labutti K."/>
            <person name="Salamov A."/>
            <person name="Andreopoulos B."/>
            <person name="Baker S."/>
            <person name="Barry K."/>
            <person name="Bills G."/>
            <person name="Bluhm B."/>
            <person name="Cannon C."/>
            <person name="Castanera R."/>
            <person name="Culley D."/>
            <person name="Daum C."/>
            <person name="Ezra D."/>
            <person name="Gonzalez J."/>
            <person name="Henrissat B."/>
            <person name="Kuo A."/>
            <person name="Liang C."/>
            <person name="Lipzen A."/>
            <person name="Lutzoni F."/>
            <person name="Magnuson J."/>
            <person name="Mondo S."/>
            <person name="Nolan M."/>
            <person name="Ohm R."/>
            <person name="Pangilinan J."/>
            <person name="Park H.-J."/>
            <person name="Ramirez L."/>
            <person name="Alfaro M."/>
            <person name="Sun H."/>
            <person name="Tritt A."/>
            <person name="Yoshinaga Y."/>
            <person name="Zwiers L.-H."/>
            <person name="Turgeon B."/>
            <person name="Goodwin S."/>
            <person name="Spatafora J."/>
            <person name="Crous P."/>
            <person name="Grigoriev I."/>
        </authorList>
    </citation>
    <scope>NUCLEOTIDE SEQUENCE</scope>
    <source>
        <strain evidence="11">ATCC 36951</strain>
    </source>
</reference>
<dbReference type="RefSeq" id="XP_033671094.1">
    <property type="nucleotide sequence ID" value="XM_033816124.1"/>
</dbReference>
<dbReference type="InterPro" id="IPR001128">
    <property type="entry name" value="Cyt_P450"/>
</dbReference>
<evidence type="ECO:0000256" key="1">
    <source>
        <dbReference type="ARBA" id="ARBA00001971"/>
    </source>
</evidence>
<organism evidence="11 12">
    <name type="scientific">Zasmidium cellare ATCC 36951</name>
    <dbReference type="NCBI Taxonomy" id="1080233"/>
    <lineage>
        <taxon>Eukaryota</taxon>
        <taxon>Fungi</taxon>
        <taxon>Dikarya</taxon>
        <taxon>Ascomycota</taxon>
        <taxon>Pezizomycotina</taxon>
        <taxon>Dothideomycetes</taxon>
        <taxon>Dothideomycetidae</taxon>
        <taxon>Mycosphaerellales</taxon>
        <taxon>Mycosphaerellaceae</taxon>
        <taxon>Zasmidium</taxon>
    </lineage>
</organism>
<dbReference type="GeneID" id="54569396"/>
<dbReference type="InterPro" id="IPR047146">
    <property type="entry name" value="Cyt_P450_E_CYP52_fungi"/>
</dbReference>
<dbReference type="Proteomes" id="UP000799537">
    <property type="component" value="Unassembled WGS sequence"/>
</dbReference>
<dbReference type="InterPro" id="IPR017972">
    <property type="entry name" value="Cyt_P450_CS"/>
</dbReference>
<dbReference type="GO" id="GO:0005506">
    <property type="term" value="F:iron ion binding"/>
    <property type="evidence" value="ECO:0007669"/>
    <property type="project" value="InterPro"/>
</dbReference>
<keyword evidence="10" id="KW-1133">Transmembrane helix</keyword>
<evidence type="ECO:0000256" key="8">
    <source>
        <dbReference type="PIRSR" id="PIRSR602402-1"/>
    </source>
</evidence>
<feature type="transmembrane region" description="Helical" evidence="10">
    <location>
        <begin position="12"/>
        <end position="32"/>
    </location>
</feature>
<dbReference type="EMBL" id="ML993586">
    <property type="protein sequence ID" value="KAF2170205.1"/>
    <property type="molecule type" value="Genomic_DNA"/>
</dbReference>
<dbReference type="PRINTS" id="PR00385">
    <property type="entry name" value="P450"/>
</dbReference>
<dbReference type="SUPFAM" id="SSF48264">
    <property type="entry name" value="Cytochrome P450"/>
    <property type="match status" value="1"/>
</dbReference>
<dbReference type="GO" id="GO:0016712">
    <property type="term" value="F:oxidoreductase activity, acting on paired donors, with incorporation or reduction of molecular oxygen, reduced flavin or flavoprotein as one donor, and incorporation of one atom of oxygen"/>
    <property type="evidence" value="ECO:0007669"/>
    <property type="project" value="InterPro"/>
</dbReference>
<evidence type="ECO:0000256" key="9">
    <source>
        <dbReference type="RuleBase" id="RU000461"/>
    </source>
</evidence>